<accession>U1YDU7</accession>
<comment type="caution">
    <text evidence="1">The sequence shown here is derived from an EMBL/GenBank/DDBJ whole genome shotgun (WGS) entry which is preliminary data.</text>
</comment>
<evidence type="ECO:0000313" key="2">
    <source>
        <dbReference type="Proteomes" id="UP000016511"/>
    </source>
</evidence>
<sequence>MKRRMSDIKNLYERYNAMPTNELEDILYDIEMSAALTLGMNTYTEQQHKQVLRQILKERNVDISRLFEA</sequence>
<organism evidence="1 2">
    <name type="scientific">Aneurinibacillus aneurinilyticus ATCC 12856</name>
    <dbReference type="NCBI Taxonomy" id="649747"/>
    <lineage>
        <taxon>Bacteria</taxon>
        <taxon>Bacillati</taxon>
        <taxon>Bacillota</taxon>
        <taxon>Bacilli</taxon>
        <taxon>Bacillales</taxon>
        <taxon>Paenibacillaceae</taxon>
        <taxon>Aneurinibacillus group</taxon>
        <taxon>Aneurinibacillus</taxon>
    </lineage>
</organism>
<reference evidence="1 2" key="1">
    <citation type="submission" date="2013-08" db="EMBL/GenBank/DDBJ databases">
        <authorList>
            <person name="Weinstock G."/>
            <person name="Sodergren E."/>
            <person name="Wylie T."/>
            <person name="Fulton L."/>
            <person name="Fulton R."/>
            <person name="Fronick C."/>
            <person name="O'Laughlin M."/>
            <person name="Godfrey J."/>
            <person name="Miner T."/>
            <person name="Herter B."/>
            <person name="Appelbaum E."/>
            <person name="Cordes M."/>
            <person name="Lek S."/>
            <person name="Wollam A."/>
            <person name="Pepin K.H."/>
            <person name="Palsikar V.B."/>
            <person name="Mitreva M."/>
            <person name="Wilson R.K."/>
        </authorList>
    </citation>
    <scope>NUCLEOTIDE SEQUENCE [LARGE SCALE GENOMIC DNA]</scope>
    <source>
        <strain evidence="1 2">ATCC 12856</strain>
    </source>
</reference>
<dbReference type="PATRIC" id="fig|649747.3.peg.2676"/>
<keyword evidence="2" id="KW-1185">Reference proteome</keyword>
<dbReference type="STRING" id="649747.HMPREF0083_02954"/>
<dbReference type="HOGENOM" id="CLU_2766846_0_0_9"/>
<evidence type="ECO:0000313" key="1">
    <source>
        <dbReference type="EMBL" id="ERI08961.1"/>
    </source>
</evidence>
<gene>
    <name evidence="1" type="ORF">HMPREF0083_02954</name>
</gene>
<dbReference type="EMBL" id="AWSJ01000175">
    <property type="protein sequence ID" value="ERI08961.1"/>
    <property type="molecule type" value="Genomic_DNA"/>
</dbReference>
<dbReference type="AlphaFoldDB" id="U1YDU7"/>
<name>U1YDU7_ANEAE</name>
<proteinExistence type="predicted"/>
<protein>
    <submittedName>
        <fullName evidence="1">Uncharacterized protein</fullName>
    </submittedName>
</protein>
<dbReference type="Proteomes" id="UP000016511">
    <property type="component" value="Unassembled WGS sequence"/>
</dbReference>